<evidence type="ECO:0000313" key="1">
    <source>
        <dbReference type="EMBL" id="VAX09278.1"/>
    </source>
</evidence>
<name>A0A3B1BCY1_9ZZZZ</name>
<reference evidence="1" key="1">
    <citation type="submission" date="2018-06" db="EMBL/GenBank/DDBJ databases">
        <authorList>
            <person name="Zhirakovskaya E."/>
        </authorList>
    </citation>
    <scope>NUCLEOTIDE SEQUENCE</scope>
</reference>
<dbReference type="AlphaFoldDB" id="A0A3B1BCY1"/>
<accession>A0A3B1BCY1</accession>
<gene>
    <name evidence="1" type="ORF">MNBD_GAMMA26-363</name>
</gene>
<proteinExistence type="predicted"/>
<organism evidence="1">
    <name type="scientific">hydrothermal vent metagenome</name>
    <dbReference type="NCBI Taxonomy" id="652676"/>
    <lineage>
        <taxon>unclassified sequences</taxon>
        <taxon>metagenomes</taxon>
        <taxon>ecological metagenomes</taxon>
    </lineage>
</organism>
<sequence>MLLDNKNNRNVGDELRSNISVDSRLSVLSSLFSIYGYASLTKELNRLVGSRLLLSEWDDCHLQSLVGSEATLRLINKLDQKRIARECAKWISGKVEVKALVSEGKVNQSLFHIENAGQPSFAVQGSSDFTATGLGEVESDCPS</sequence>
<dbReference type="EMBL" id="UOFX01000046">
    <property type="protein sequence ID" value="VAX09278.1"/>
    <property type="molecule type" value="Genomic_DNA"/>
</dbReference>
<protein>
    <submittedName>
        <fullName evidence="1">Uncharacterized protein</fullName>
    </submittedName>
</protein>